<reference evidence="1 2" key="1">
    <citation type="submission" date="2018-06" db="EMBL/GenBank/DDBJ databases">
        <title>Comparative genomics reveals the genomic features of Rhizophagus irregularis, R. cerebriforme, R. diaphanum and Gigaspora rosea, and their symbiotic lifestyle signature.</title>
        <authorList>
            <person name="Morin E."/>
            <person name="San Clemente H."/>
            <person name="Chen E.C.H."/>
            <person name="De La Providencia I."/>
            <person name="Hainaut M."/>
            <person name="Kuo A."/>
            <person name="Kohler A."/>
            <person name="Murat C."/>
            <person name="Tang N."/>
            <person name="Roy S."/>
            <person name="Loubradou J."/>
            <person name="Henrissat B."/>
            <person name="Grigoriev I.V."/>
            <person name="Corradi N."/>
            <person name="Roux C."/>
            <person name="Martin F.M."/>
        </authorList>
    </citation>
    <scope>NUCLEOTIDE SEQUENCE [LARGE SCALE GENOMIC DNA]</scope>
    <source>
        <strain evidence="1 2">DAOM 194757</strain>
    </source>
</reference>
<accession>A0A397VFA7</accession>
<sequence length="50" mass="5642">MGDLDLKPSYNDIVLPTAWDIKDNLPYINIDSSELKGNYTDPNDFKAVVI</sequence>
<dbReference type="EMBL" id="QKWP01000462">
    <property type="protein sequence ID" value="RIB19649.1"/>
    <property type="molecule type" value="Genomic_DNA"/>
</dbReference>
<comment type="caution">
    <text evidence="1">The sequence shown here is derived from an EMBL/GenBank/DDBJ whole genome shotgun (WGS) entry which is preliminary data.</text>
</comment>
<evidence type="ECO:0000313" key="1">
    <source>
        <dbReference type="EMBL" id="RIB19649.1"/>
    </source>
</evidence>
<proteinExistence type="predicted"/>
<evidence type="ECO:0000313" key="2">
    <source>
        <dbReference type="Proteomes" id="UP000266673"/>
    </source>
</evidence>
<dbReference type="OrthoDB" id="25503at2759"/>
<gene>
    <name evidence="1" type="ORF">C2G38_2181319</name>
</gene>
<dbReference type="AlphaFoldDB" id="A0A397VFA7"/>
<protein>
    <submittedName>
        <fullName evidence="1">Uncharacterized protein</fullName>
    </submittedName>
</protein>
<name>A0A397VFA7_9GLOM</name>
<organism evidence="1 2">
    <name type="scientific">Gigaspora rosea</name>
    <dbReference type="NCBI Taxonomy" id="44941"/>
    <lineage>
        <taxon>Eukaryota</taxon>
        <taxon>Fungi</taxon>
        <taxon>Fungi incertae sedis</taxon>
        <taxon>Mucoromycota</taxon>
        <taxon>Glomeromycotina</taxon>
        <taxon>Glomeromycetes</taxon>
        <taxon>Diversisporales</taxon>
        <taxon>Gigasporaceae</taxon>
        <taxon>Gigaspora</taxon>
    </lineage>
</organism>
<dbReference type="Proteomes" id="UP000266673">
    <property type="component" value="Unassembled WGS sequence"/>
</dbReference>
<keyword evidence="2" id="KW-1185">Reference proteome</keyword>